<dbReference type="Proteomes" id="UP000006054">
    <property type="component" value="Chromosome"/>
</dbReference>
<feature type="signal peptide" evidence="1">
    <location>
        <begin position="1"/>
        <end position="20"/>
    </location>
</feature>
<dbReference type="HOGENOM" id="CLU_1155083_0_0_10"/>
<dbReference type="STRING" id="880071.Fleli_2625"/>
<keyword evidence="3" id="KW-1185">Reference proteome</keyword>
<proteinExistence type="predicted"/>
<evidence type="ECO:0000313" key="2">
    <source>
        <dbReference type="EMBL" id="AFM04987.1"/>
    </source>
</evidence>
<evidence type="ECO:0000256" key="1">
    <source>
        <dbReference type="SAM" id="SignalP"/>
    </source>
</evidence>
<keyword evidence="1" id="KW-0732">Signal</keyword>
<dbReference type="EMBL" id="CP003345">
    <property type="protein sequence ID" value="AFM04987.1"/>
    <property type="molecule type" value="Genomic_DNA"/>
</dbReference>
<sequence precursor="true">MKLIYLLIFLLTFLSQNAFSQDYSKMSANEKAKVIIYGNDYPYSLLLENGSDTLSVYVPYNKKRSYLIFEDGKLTQIISSKDTTTYFYENDKIKRCESIVEDNYLSPFIYIPIYRNDSLIGFPIVNKYNPLTLDFTENEDNTTLYYNSKWTFYKDKITTENMPSYHFPEKVDIQRHTISIEDDYVVFTKENILTKEGYENEYCMTDFLMTEKHEIKFKILKSPKDKPKREKIVKVENDID</sequence>
<accession>I4AM02</accession>
<feature type="chain" id="PRO_5003686299" evidence="1">
    <location>
        <begin position="21"/>
        <end position="240"/>
    </location>
</feature>
<organism evidence="2 3">
    <name type="scientific">Bernardetia litoralis (strain ATCC 23117 / DSM 6794 / NBRC 15988 / NCIMB 1366 / Fx l1 / Sio-4)</name>
    <name type="common">Flexibacter litoralis</name>
    <dbReference type="NCBI Taxonomy" id="880071"/>
    <lineage>
        <taxon>Bacteria</taxon>
        <taxon>Pseudomonadati</taxon>
        <taxon>Bacteroidota</taxon>
        <taxon>Cytophagia</taxon>
        <taxon>Cytophagales</taxon>
        <taxon>Bernardetiaceae</taxon>
        <taxon>Bernardetia</taxon>
    </lineage>
</organism>
<gene>
    <name evidence="2" type="ordered locus">Fleli_2625</name>
</gene>
<evidence type="ECO:0000313" key="3">
    <source>
        <dbReference type="Proteomes" id="UP000006054"/>
    </source>
</evidence>
<dbReference type="RefSeq" id="WP_014798424.1">
    <property type="nucleotide sequence ID" value="NC_018018.1"/>
</dbReference>
<name>I4AM02_BERLS</name>
<dbReference type="AlphaFoldDB" id="I4AM02"/>
<reference evidence="3" key="1">
    <citation type="submission" date="2012-06" db="EMBL/GenBank/DDBJ databases">
        <title>The complete genome of Flexibacter litoralis DSM 6794.</title>
        <authorList>
            <person name="Lucas S."/>
            <person name="Copeland A."/>
            <person name="Lapidus A."/>
            <person name="Glavina del Rio T."/>
            <person name="Dalin E."/>
            <person name="Tice H."/>
            <person name="Bruce D."/>
            <person name="Goodwin L."/>
            <person name="Pitluck S."/>
            <person name="Peters L."/>
            <person name="Ovchinnikova G."/>
            <person name="Lu M."/>
            <person name="Kyrpides N."/>
            <person name="Mavromatis K."/>
            <person name="Ivanova N."/>
            <person name="Brettin T."/>
            <person name="Detter J.C."/>
            <person name="Han C."/>
            <person name="Larimer F."/>
            <person name="Land M."/>
            <person name="Hauser L."/>
            <person name="Markowitz V."/>
            <person name="Cheng J.-F."/>
            <person name="Hugenholtz P."/>
            <person name="Woyke T."/>
            <person name="Wu D."/>
            <person name="Spring S."/>
            <person name="Lang E."/>
            <person name="Kopitz M."/>
            <person name="Brambilla E."/>
            <person name="Klenk H.-P."/>
            <person name="Eisen J.A."/>
        </authorList>
    </citation>
    <scope>NUCLEOTIDE SEQUENCE [LARGE SCALE GENOMIC DNA]</scope>
    <source>
        <strain evidence="3">ATCC 23117 / DSM 6794 / NBRC 15988 / NCIMB 1366 / Sio-4</strain>
    </source>
</reference>
<dbReference type="KEGG" id="fli:Fleli_2625"/>
<protein>
    <submittedName>
        <fullName evidence="2">Uncharacterized protein</fullName>
    </submittedName>
</protein>